<dbReference type="Pfam" id="PF11563">
    <property type="entry name" value="Protoglobin"/>
    <property type="match status" value="1"/>
</dbReference>
<sequence>MFLRQKTNVALSTENKDAYVHTDLEALNEKLAFLQVTQEDLARVRDVSSLMEPYLEQIAKRQYDIIEKFPNLNKIIVEHSHRERLERTFVDYFRRLFLADVAGSVFWQERKRIGRVHSRIHVNADWYIGSYMRLFEYLIPAVVNQWHGKPKELAETLLACLKIVFLDMQVIMEAYEEEELQAGYIEHISNVLELVLGIEDILPTKNAIEQVASDSENISAATEQLSASVREVADYAVKAAEHGDRVMRDAQAGGEVARTALEGIVALRQTFDQLQYQSTAVVSAAERISSVLELIQEIAEQTHVLSLNAGIEAARAGEHGRGFQVIASEVRALANQTRDSIQETMDVIQNVQDAARTMNQVTQTVSLELVDKVGTAQQAMGVIESIVSEIHHIVEYMGNIAASAEEQAAATEDIASRVVDIMDGVTDVKQRIDALGQDMYRTGVQVNDLRNAMVERVANAHHDRMLLRIAKTDHLLWKWWLYNYMMGYHPMEEEQLKDHHQCRLGKWYDAAKGHSRFAANPLFQRLDQPHQRVHQLASEIYHALQQDIRSDVSMKMRDLEEASQEVVRLLDALYEELERQ</sequence>
<dbReference type="PROSITE" id="PS50111">
    <property type="entry name" value="CHEMOTAXIS_TRANSDUC_2"/>
    <property type="match status" value="1"/>
</dbReference>
<dbReference type="SMART" id="SM00283">
    <property type="entry name" value="MA"/>
    <property type="match status" value="1"/>
</dbReference>
<accession>A0A1N7PR20</accession>
<dbReference type="InterPro" id="IPR039379">
    <property type="entry name" value="Protoglobin_sensor_dom"/>
</dbReference>
<dbReference type="Gene3D" id="1.10.287.950">
    <property type="entry name" value="Methyl-accepting chemotaxis protein"/>
    <property type="match status" value="1"/>
</dbReference>
<dbReference type="GO" id="GO:0006935">
    <property type="term" value="P:chemotaxis"/>
    <property type="evidence" value="ECO:0007669"/>
    <property type="project" value="InterPro"/>
</dbReference>
<comment type="similarity">
    <text evidence="2">Belongs to the methyl-accepting chemotaxis (MCP) protein family.</text>
</comment>
<dbReference type="InterPro" id="IPR004089">
    <property type="entry name" value="MCPsignal_dom"/>
</dbReference>
<keyword evidence="6" id="KW-1185">Reference proteome</keyword>
<dbReference type="GO" id="GO:0019825">
    <property type="term" value="F:oxygen binding"/>
    <property type="evidence" value="ECO:0007669"/>
    <property type="project" value="InterPro"/>
</dbReference>
<dbReference type="GO" id="GO:0020037">
    <property type="term" value="F:heme binding"/>
    <property type="evidence" value="ECO:0007669"/>
    <property type="project" value="InterPro"/>
</dbReference>
<evidence type="ECO:0000313" key="6">
    <source>
        <dbReference type="Proteomes" id="UP000186156"/>
    </source>
</evidence>
<dbReference type="GO" id="GO:0007165">
    <property type="term" value="P:signal transduction"/>
    <property type="evidence" value="ECO:0007669"/>
    <property type="project" value="UniProtKB-KW"/>
</dbReference>
<protein>
    <submittedName>
        <fullName evidence="5">Methyl-accepting chemotaxis protein</fullName>
    </submittedName>
</protein>
<dbReference type="Pfam" id="PF13682">
    <property type="entry name" value="CZB"/>
    <property type="match status" value="1"/>
</dbReference>
<evidence type="ECO:0000256" key="3">
    <source>
        <dbReference type="PROSITE-ProRule" id="PRU00284"/>
    </source>
</evidence>
<dbReference type="OrthoDB" id="266313at2"/>
<dbReference type="InterPro" id="IPR025991">
    <property type="entry name" value="Chemoreceptor_zinc-bind_dom"/>
</dbReference>
<proteinExistence type="inferred from homology"/>
<dbReference type="PRINTS" id="PR00260">
    <property type="entry name" value="CHEMTRNSDUCR"/>
</dbReference>
<dbReference type="STRING" id="252246.SAMN05421799_11633"/>
<dbReference type="PANTHER" id="PTHR32089:SF112">
    <property type="entry name" value="LYSOZYME-LIKE PROTEIN-RELATED"/>
    <property type="match status" value="1"/>
</dbReference>
<keyword evidence="1 3" id="KW-0807">Transducer</keyword>
<feature type="domain" description="Methyl-accepting transducer" evidence="4">
    <location>
        <begin position="209"/>
        <end position="422"/>
    </location>
</feature>
<dbReference type="InterPro" id="IPR004090">
    <property type="entry name" value="Chemotax_Me-accpt_rcpt"/>
</dbReference>
<dbReference type="GO" id="GO:0016020">
    <property type="term" value="C:membrane"/>
    <property type="evidence" value="ECO:0007669"/>
    <property type="project" value="InterPro"/>
</dbReference>
<dbReference type="InterPro" id="IPR012292">
    <property type="entry name" value="Globin/Proto"/>
</dbReference>
<evidence type="ECO:0000256" key="2">
    <source>
        <dbReference type="ARBA" id="ARBA00029447"/>
    </source>
</evidence>
<dbReference type="Pfam" id="PF00015">
    <property type="entry name" value="MCPsignal"/>
    <property type="match status" value="1"/>
</dbReference>
<dbReference type="AlphaFoldDB" id="A0A1N7PR20"/>
<dbReference type="SUPFAM" id="SSF58104">
    <property type="entry name" value="Methyl-accepting chemotaxis protein (MCP) signaling domain"/>
    <property type="match status" value="1"/>
</dbReference>
<dbReference type="GO" id="GO:0004888">
    <property type="term" value="F:transmembrane signaling receptor activity"/>
    <property type="evidence" value="ECO:0007669"/>
    <property type="project" value="InterPro"/>
</dbReference>
<name>A0A1N7PR20_9BACL</name>
<dbReference type="Gene3D" id="1.10.490.10">
    <property type="entry name" value="Globins"/>
    <property type="match status" value="1"/>
</dbReference>
<dbReference type="SUPFAM" id="SSF46458">
    <property type="entry name" value="Globin-like"/>
    <property type="match status" value="1"/>
</dbReference>
<organism evidence="5 6">
    <name type="scientific">Alicyclobacillus vulcanalis</name>
    <dbReference type="NCBI Taxonomy" id="252246"/>
    <lineage>
        <taxon>Bacteria</taxon>
        <taxon>Bacillati</taxon>
        <taxon>Bacillota</taxon>
        <taxon>Bacilli</taxon>
        <taxon>Bacillales</taxon>
        <taxon>Alicyclobacillaceae</taxon>
        <taxon>Alicyclobacillus</taxon>
    </lineage>
</organism>
<evidence type="ECO:0000256" key="1">
    <source>
        <dbReference type="ARBA" id="ARBA00023224"/>
    </source>
</evidence>
<dbReference type="Gene3D" id="1.20.120.30">
    <property type="entry name" value="Aspartate receptor, ligand-binding domain"/>
    <property type="match status" value="1"/>
</dbReference>
<evidence type="ECO:0000259" key="4">
    <source>
        <dbReference type="PROSITE" id="PS50111"/>
    </source>
</evidence>
<dbReference type="PANTHER" id="PTHR32089">
    <property type="entry name" value="METHYL-ACCEPTING CHEMOTAXIS PROTEIN MCPB"/>
    <property type="match status" value="1"/>
</dbReference>
<reference evidence="6" key="1">
    <citation type="submission" date="2017-01" db="EMBL/GenBank/DDBJ databases">
        <authorList>
            <person name="Varghese N."/>
            <person name="Submissions S."/>
        </authorList>
    </citation>
    <scope>NUCLEOTIDE SEQUENCE [LARGE SCALE GENOMIC DNA]</scope>
    <source>
        <strain evidence="6">DSM 16176</strain>
    </source>
</reference>
<dbReference type="InterPro" id="IPR044398">
    <property type="entry name" value="Globin-sensor_dom"/>
</dbReference>
<dbReference type="CDD" id="cd01068">
    <property type="entry name" value="globin_sensor"/>
    <property type="match status" value="1"/>
</dbReference>
<dbReference type="EMBL" id="FTOO01000016">
    <property type="protein sequence ID" value="SIT13103.1"/>
    <property type="molecule type" value="Genomic_DNA"/>
</dbReference>
<dbReference type="InterPro" id="IPR009050">
    <property type="entry name" value="Globin-like_sf"/>
</dbReference>
<dbReference type="Proteomes" id="UP000186156">
    <property type="component" value="Unassembled WGS sequence"/>
</dbReference>
<evidence type="ECO:0000313" key="5">
    <source>
        <dbReference type="EMBL" id="SIT13103.1"/>
    </source>
</evidence>
<gene>
    <name evidence="5" type="ORF">SAMN05421799_11633</name>
</gene>